<dbReference type="EMBL" id="JAAAUQ010001344">
    <property type="protein sequence ID" value="KAF9139989.1"/>
    <property type="molecule type" value="Genomic_DNA"/>
</dbReference>
<reference evidence="1" key="1">
    <citation type="journal article" date="2020" name="Fungal Divers.">
        <title>Resolving the Mortierellaceae phylogeny through synthesis of multi-gene phylogenetics and phylogenomics.</title>
        <authorList>
            <person name="Vandepol N."/>
            <person name="Liber J."/>
            <person name="Desiro A."/>
            <person name="Na H."/>
            <person name="Kennedy M."/>
            <person name="Barry K."/>
            <person name="Grigoriev I.V."/>
            <person name="Miller A.N."/>
            <person name="O'Donnell K."/>
            <person name="Stajich J.E."/>
            <person name="Bonito G."/>
        </authorList>
    </citation>
    <scope>NUCLEOTIDE SEQUENCE</scope>
    <source>
        <strain evidence="1">NRRL 6426</strain>
    </source>
</reference>
<dbReference type="Proteomes" id="UP000748756">
    <property type="component" value="Unassembled WGS sequence"/>
</dbReference>
<protein>
    <submittedName>
        <fullName evidence="1">Uncharacterized protein</fullName>
    </submittedName>
</protein>
<evidence type="ECO:0000313" key="1">
    <source>
        <dbReference type="EMBL" id="KAF9139989.1"/>
    </source>
</evidence>
<organism evidence="1 2">
    <name type="scientific">Linnemannia schmuckeri</name>
    <dbReference type="NCBI Taxonomy" id="64567"/>
    <lineage>
        <taxon>Eukaryota</taxon>
        <taxon>Fungi</taxon>
        <taxon>Fungi incertae sedis</taxon>
        <taxon>Mucoromycota</taxon>
        <taxon>Mortierellomycotina</taxon>
        <taxon>Mortierellomycetes</taxon>
        <taxon>Mortierellales</taxon>
        <taxon>Mortierellaceae</taxon>
        <taxon>Linnemannia</taxon>
    </lineage>
</organism>
<comment type="caution">
    <text evidence="1">The sequence shown here is derived from an EMBL/GenBank/DDBJ whole genome shotgun (WGS) entry which is preliminary data.</text>
</comment>
<proteinExistence type="predicted"/>
<sequence length="186" mass="20130">MTRLSIQFAFAAAATAFLKRQGVYLSTRMVGQPAIDNKIYTLPSSSIPIPVSDILWAIDYTVFSPDLPSSRSCKVNPKASMPLSRISIADGQVPEDKAPFFLGVIGGKETTTPSSPPPGAEFLIGVVENLSTNPNSYLIQIVPYSERTTFAIVNKNGLWAFDQKQGQAPPVAGDANVWRMGRVLEL</sequence>
<keyword evidence="2" id="KW-1185">Reference proteome</keyword>
<evidence type="ECO:0000313" key="2">
    <source>
        <dbReference type="Proteomes" id="UP000748756"/>
    </source>
</evidence>
<dbReference type="OrthoDB" id="10599743at2759"/>
<dbReference type="AlphaFoldDB" id="A0A9P5RPS5"/>
<gene>
    <name evidence="1" type="ORF">BG015_001839</name>
</gene>
<name>A0A9P5RPS5_9FUNG</name>
<accession>A0A9P5RPS5</accession>